<evidence type="ECO:0000313" key="1">
    <source>
        <dbReference type="EMBL" id="RDY69120.1"/>
    </source>
</evidence>
<dbReference type="AlphaFoldDB" id="A0A3D8VI90"/>
<dbReference type="RefSeq" id="WP_115894852.1">
    <property type="nucleotide sequence ID" value="NZ_QTLC01000063.1"/>
</dbReference>
<sequence length="131" mass="15285">MRIQKVLAMFLIIFLLAGCGLETKTLPQFYEKDLSDISKIVIFDGNTGYKKTIQDKKIIGAFTSDIEKIKFIPQENQEQRDGFNYSITMFQGDEETFQFVLNQVNGNYYHTEPDIYPIVDDFYTNLDIEEQ</sequence>
<dbReference type="Proteomes" id="UP000257032">
    <property type="component" value="Unassembled WGS sequence"/>
</dbReference>
<evidence type="ECO:0000313" key="2">
    <source>
        <dbReference type="Proteomes" id="UP000257032"/>
    </source>
</evidence>
<dbReference type="EMBL" id="QTLC01000063">
    <property type="protein sequence ID" value="RDY69120.1"/>
    <property type="molecule type" value="Genomic_DNA"/>
</dbReference>
<proteinExistence type="predicted"/>
<dbReference type="PROSITE" id="PS51257">
    <property type="entry name" value="PROKAR_LIPOPROTEIN"/>
    <property type="match status" value="1"/>
</dbReference>
<name>A0A3D8VI90_9BACI</name>
<protein>
    <submittedName>
        <fullName evidence="1">Uncharacterized protein</fullName>
    </submittedName>
</protein>
<reference evidence="1 2" key="1">
    <citation type="submission" date="2018-08" db="EMBL/GenBank/DDBJ databases">
        <title>Genome sequence of strict halophilic Halobacillus trueperi SS1 isolated from Lunsu, a salty water body of North West Himalayas.</title>
        <authorList>
            <person name="Gupta S."/>
            <person name="Sharma P."/>
            <person name="Dev K."/>
            <person name="Baumler D."/>
            <person name="Sourirajan A."/>
        </authorList>
    </citation>
    <scope>NUCLEOTIDE SEQUENCE [LARGE SCALE GENOMIC DNA]</scope>
    <source>
        <strain evidence="1 2">SS1</strain>
    </source>
</reference>
<comment type="caution">
    <text evidence="1">The sequence shown here is derived from an EMBL/GenBank/DDBJ whole genome shotgun (WGS) entry which is preliminary data.</text>
</comment>
<gene>
    <name evidence="1" type="ORF">DXT76_16835</name>
</gene>
<accession>A0A3D8VI90</accession>
<organism evidence="1 2">
    <name type="scientific">Halobacillus trueperi</name>
    <dbReference type="NCBI Taxonomy" id="156205"/>
    <lineage>
        <taxon>Bacteria</taxon>
        <taxon>Bacillati</taxon>
        <taxon>Bacillota</taxon>
        <taxon>Bacilli</taxon>
        <taxon>Bacillales</taxon>
        <taxon>Bacillaceae</taxon>
        <taxon>Halobacillus</taxon>
    </lineage>
</organism>